<accession>A0A3E4LLY5</accession>
<reference evidence="2 3" key="1">
    <citation type="submission" date="2018-08" db="EMBL/GenBank/DDBJ databases">
        <title>A genome reference for cultivated species of the human gut microbiota.</title>
        <authorList>
            <person name="Zou Y."/>
            <person name="Xue W."/>
            <person name="Luo G."/>
        </authorList>
    </citation>
    <scope>NUCLEOTIDE SEQUENCE [LARGE SCALE GENOMIC DNA]</scope>
    <source>
        <strain evidence="2 3">TF11-15AC</strain>
    </source>
</reference>
<proteinExistence type="predicted"/>
<keyword evidence="1" id="KW-0812">Transmembrane</keyword>
<feature type="transmembrane region" description="Helical" evidence="1">
    <location>
        <begin position="81"/>
        <end position="107"/>
    </location>
</feature>
<comment type="caution">
    <text evidence="2">The sequence shown here is derived from an EMBL/GenBank/DDBJ whole genome shotgun (WGS) entry which is preliminary data.</text>
</comment>
<evidence type="ECO:0000256" key="1">
    <source>
        <dbReference type="SAM" id="Phobius"/>
    </source>
</evidence>
<protein>
    <submittedName>
        <fullName evidence="2">Uncharacterized protein</fullName>
    </submittedName>
</protein>
<gene>
    <name evidence="2" type="ORF">DXD13_15790</name>
</gene>
<name>A0A3E4LLY5_9FIRM</name>
<keyword evidence="1" id="KW-1133">Transmembrane helix</keyword>
<sequence length="119" mass="13519">MRGFVCMMQTMKLLICKQQLITSGNNGEPNWSYIPSKGKSTKTQFEFVSEIKKLVQKSANATDKTEQDSISRQRCLWTHQACHMILLSMTITYPVGVACSAIMYFIIKQNGNFLKKVSD</sequence>
<keyword evidence="1" id="KW-0472">Membrane</keyword>
<evidence type="ECO:0000313" key="3">
    <source>
        <dbReference type="Proteomes" id="UP000261052"/>
    </source>
</evidence>
<dbReference type="Proteomes" id="UP000261052">
    <property type="component" value="Unassembled WGS sequence"/>
</dbReference>
<dbReference type="RefSeq" id="WP_117686899.1">
    <property type="nucleotide sequence ID" value="NZ_QSQP01000039.1"/>
</dbReference>
<evidence type="ECO:0000313" key="2">
    <source>
        <dbReference type="EMBL" id="RGK38356.1"/>
    </source>
</evidence>
<organism evidence="2 3">
    <name type="scientific">Agathobacter rectalis</name>
    <dbReference type="NCBI Taxonomy" id="39491"/>
    <lineage>
        <taxon>Bacteria</taxon>
        <taxon>Bacillati</taxon>
        <taxon>Bacillota</taxon>
        <taxon>Clostridia</taxon>
        <taxon>Lachnospirales</taxon>
        <taxon>Lachnospiraceae</taxon>
        <taxon>Agathobacter</taxon>
    </lineage>
</organism>
<dbReference type="AlphaFoldDB" id="A0A3E4LLY5"/>
<dbReference type="EMBL" id="QSQP01000039">
    <property type="protein sequence ID" value="RGK38356.1"/>
    <property type="molecule type" value="Genomic_DNA"/>
</dbReference>